<comment type="caution">
    <text evidence="2">The sequence shown here is derived from an EMBL/GenBank/DDBJ whole genome shotgun (WGS) entry which is preliminary data.</text>
</comment>
<accession>A0A117S2R1</accession>
<dbReference type="InterPro" id="IPR010982">
    <property type="entry name" value="Lambda_DNA-bd_dom_sf"/>
</dbReference>
<dbReference type="AlphaFoldDB" id="A0A117S2R1"/>
<dbReference type="CDD" id="cd00093">
    <property type="entry name" value="HTH_XRE"/>
    <property type="match status" value="1"/>
</dbReference>
<dbReference type="Pfam" id="PF01381">
    <property type="entry name" value="HTH_3"/>
    <property type="match status" value="1"/>
</dbReference>
<reference evidence="2 3" key="1">
    <citation type="submission" date="2015-10" db="EMBL/GenBank/DDBJ databases">
        <title>Draft genome sequence of Streptomyces sp. RV15, isolated from a marine sponge.</title>
        <authorList>
            <person name="Ruckert C."/>
            <person name="Abdelmohsen U.R."/>
            <person name="Winkler A."/>
            <person name="Hentschel U."/>
            <person name="Kalinowski J."/>
            <person name="Kampfer P."/>
            <person name="Glaeser S."/>
        </authorList>
    </citation>
    <scope>NUCLEOTIDE SEQUENCE [LARGE SCALE GENOMIC DNA]</scope>
    <source>
        <strain evidence="2 3">RV15</strain>
    </source>
</reference>
<evidence type="ECO:0000259" key="1">
    <source>
        <dbReference type="PROSITE" id="PS50943"/>
    </source>
</evidence>
<dbReference type="SUPFAM" id="SSF47413">
    <property type="entry name" value="lambda repressor-like DNA-binding domains"/>
    <property type="match status" value="1"/>
</dbReference>
<organism evidence="2 3">
    <name type="scientific">Streptomyces dysideae</name>
    <dbReference type="NCBI Taxonomy" id="909626"/>
    <lineage>
        <taxon>Bacteria</taxon>
        <taxon>Bacillati</taxon>
        <taxon>Actinomycetota</taxon>
        <taxon>Actinomycetes</taxon>
        <taxon>Kitasatosporales</taxon>
        <taxon>Streptomycetaceae</taxon>
        <taxon>Streptomyces</taxon>
    </lineage>
</organism>
<gene>
    <name evidence="2" type="ORF">AQJ91_03870</name>
</gene>
<dbReference type="GO" id="GO:0003677">
    <property type="term" value="F:DNA binding"/>
    <property type="evidence" value="ECO:0007669"/>
    <property type="project" value="InterPro"/>
</dbReference>
<protein>
    <recommendedName>
        <fullName evidence="1">HTH cro/C1-type domain-containing protein</fullName>
    </recommendedName>
</protein>
<dbReference type="Proteomes" id="UP000053260">
    <property type="component" value="Unassembled WGS sequence"/>
</dbReference>
<proteinExistence type="predicted"/>
<dbReference type="OrthoDB" id="4235039at2"/>
<dbReference type="PROSITE" id="PS50943">
    <property type="entry name" value="HTH_CROC1"/>
    <property type="match status" value="1"/>
</dbReference>
<dbReference type="InterPro" id="IPR001387">
    <property type="entry name" value="Cro/C1-type_HTH"/>
</dbReference>
<evidence type="ECO:0000313" key="2">
    <source>
        <dbReference type="EMBL" id="KUO22416.1"/>
    </source>
</evidence>
<dbReference type="Gene3D" id="1.10.260.40">
    <property type="entry name" value="lambda repressor-like DNA-binding domains"/>
    <property type="match status" value="1"/>
</dbReference>
<dbReference type="RefSeq" id="WP_067016350.1">
    <property type="nucleotide sequence ID" value="NZ_KQ949076.1"/>
</dbReference>
<dbReference type="SMART" id="SM00530">
    <property type="entry name" value="HTH_XRE"/>
    <property type="match status" value="1"/>
</dbReference>
<keyword evidence="3" id="KW-1185">Reference proteome</keyword>
<dbReference type="EMBL" id="LMXB01000016">
    <property type="protein sequence ID" value="KUO22416.1"/>
    <property type="molecule type" value="Genomic_DNA"/>
</dbReference>
<name>A0A117S2R1_9ACTN</name>
<feature type="domain" description="HTH cro/C1-type" evidence="1">
    <location>
        <begin position="15"/>
        <end position="45"/>
    </location>
</feature>
<evidence type="ECO:0000313" key="3">
    <source>
        <dbReference type="Proteomes" id="UP000053260"/>
    </source>
</evidence>
<sequence length="181" mass="20216">MTTTPRDWKRLAKAIRDARKARGWRQEDLAEAAGIGYSTVQRAESSDGYKTMPLTIDKLERTLGWEPGSAKEILEGGEPTLLPDSREGTSEVEVKVSTSGDAAGFMARLPARIQHELADGELVDTDVIELKRKGMRLIVFATRDADQTSESKAAKFEDIREWTRVQRRLRGLAADNDQIDK</sequence>